<sequence length="593" mass="66446">MLKSMSSSDDHLVSLIVSSTGKSHLRQIHAVLLRTSLIRNSDVFHHFLSRLALSLIPRDINYSRRVFSQRTNPSVSHCNTMIRAFSVSETPGEGFRLFRALRRRKSSSLPANPLSSSFALKCCIKSADLLGGLQIHGKIVTDGFLSDSLLLTTLMDLYSTCEKSNHACKVFDEIPKRDTVSYNVLISCFLRNKRTRDALFLFDKMKKNEEVDGCSKPDNVTCLLALQACSSLGALDFGEKVHDFIEGNGLGDALNLNNTLVSMYSRCGSMDKAYKVFNRMREKNVVSWTAMISGLAMNGFGREAIEAFEEMLKLGVSPEEHTLTGLLSACSHSGLVDEGMMFFDRLKSGEFKMKPNVHHYGCMVDLLGRARLLDRAYDLIKSMEMKPDSTIWRTLLGACRVQGNVELGERVVSHLVELKAEEAGDYVLLLNTYSSVGKWEKVTEVRSLMKEKRLFTKPGCSVIELQGTVYEFVVDDVSHPRKEEIYGKLAEINQQLKIAGYKAETASELHNLDSEEEKGCALTYHSEKLAIAFGILVTPPGTTIRVTKNLRTCVDCHNFAKFVSGVYDRVVIVRDRSRFHHCKDGSCSCNDFW</sequence>
<accession>A0A6D2ICP7</accession>
<protein>
    <recommendedName>
        <fullName evidence="4">DYW domain-containing protein</fullName>
    </recommendedName>
</protein>
<dbReference type="Pfam" id="PF01535">
    <property type="entry name" value="PPR"/>
    <property type="match status" value="1"/>
</dbReference>
<evidence type="ECO:0000256" key="3">
    <source>
        <dbReference type="PROSITE-ProRule" id="PRU00708"/>
    </source>
</evidence>
<dbReference type="InterPro" id="IPR032867">
    <property type="entry name" value="DYW_dom"/>
</dbReference>
<feature type="domain" description="DYW" evidence="4">
    <location>
        <begin position="500"/>
        <end position="593"/>
    </location>
</feature>
<name>A0A6D2ICP7_9BRAS</name>
<reference evidence="5" key="1">
    <citation type="submission" date="2020-01" db="EMBL/GenBank/DDBJ databases">
        <authorList>
            <person name="Mishra B."/>
        </authorList>
    </citation>
    <scope>NUCLEOTIDE SEQUENCE [LARGE SCALE GENOMIC DNA]</scope>
</reference>
<evidence type="ECO:0000256" key="2">
    <source>
        <dbReference type="ARBA" id="ARBA00022737"/>
    </source>
</evidence>
<dbReference type="InterPro" id="IPR002885">
    <property type="entry name" value="PPR_rpt"/>
</dbReference>
<dbReference type="EMBL" id="CACVBM020001061">
    <property type="protein sequence ID" value="CAA7027782.1"/>
    <property type="molecule type" value="Genomic_DNA"/>
</dbReference>
<evidence type="ECO:0000259" key="4">
    <source>
        <dbReference type="Pfam" id="PF14432"/>
    </source>
</evidence>
<dbReference type="InterPro" id="IPR011990">
    <property type="entry name" value="TPR-like_helical_dom_sf"/>
</dbReference>
<dbReference type="PROSITE" id="PS51375">
    <property type="entry name" value="PPR"/>
    <property type="match status" value="3"/>
</dbReference>
<dbReference type="PANTHER" id="PTHR47926:SF469">
    <property type="entry name" value="DYW DOMAIN-CONTAINING PROTEIN"/>
    <property type="match status" value="1"/>
</dbReference>
<feature type="repeat" description="PPR" evidence="3">
    <location>
        <begin position="253"/>
        <end position="283"/>
    </location>
</feature>
<dbReference type="GO" id="GO:0008270">
    <property type="term" value="F:zinc ion binding"/>
    <property type="evidence" value="ECO:0007669"/>
    <property type="project" value="InterPro"/>
</dbReference>
<evidence type="ECO:0000313" key="6">
    <source>
        <dbReference type="Proteomes" id="UP000467841"/>
    </source>
</evidence>
<dbReference type="OrthoDB" id="185373at2759"/>
<comment type="caution">
    <text evidence="5">The sequence shown here is derived from an EMBL/GenBank/DDBJ whole genome shotgun (WGS) entry which is preliminary data.</text>
</comment>
<comment type="similarity">
    <text evidence="1">Belongs to the PPR family. PCMP-H subfamily.</text>
</comment>
<dbReference type="PANTHER" id="PTHR47926">
    <property type="entry name" value="PENTATRICOPEPTIDE REPEAT-CONTAINING PROTEIN"/>
    <property type="match status" value="1"/>
</dbReference>
<keyword evidence="2" id="KW-0677">Repeat</keyword>
<dbReference type="FunFam" id="1.25.40.10:FF:001913">
    <property type="entry name" value="Pentatricopeptide repeat-containing protein"/>
    <property type="match status" value="1"/>
</dbReference>
<dbReference type="Pfam" id="PF14432">
    <property type="entry name" value="DYW_deaminase"/>
    <property type="match status" value="1"/>
</dbReference>
<dbReference type="NCBIfam" id="TIGR00756">
    <property type="entry name" value="PPR"/>
    <property type="match status" value="3"/>
</dbReference>
<dbReference type="Pfam" id="PF20431">
    <property type="entry name" value="E_motif"/>
    <property type="match status" value="1"/>
</dbReference>
<gene>
    <name evidence="5" type="ORF">MERR_LOCUS15017</name>
</gene>
<dbReference type="FunFam" id="1.25.40.10:FF:000454">
    <property type="entry name" value="Pentatricopeptide repeat-containing protein At3g47530"/>
    <property type="match status" value="1"/>
</dbReference>
<proteinExistence type="inferred from homology"/>
<evidence type="ECO:0000313" key="5">
    <source>
        <dbReference type="EMBL" id="CAA7027782.1"/>
    </source>
</evidence>
<dbReference type="GO" id="GO:0009451">
    <property type="term" value="P:RNA modification"/>
    <property type="evidence" value="ECO:0007669"/>
    <property type="project" value="InterPro"/>
</dbReference>
<dbReference type="InterPro" id="IPR046960">
    <property type="entry name" value="PPR_At4g14850-like_plant"/>
</dbReference>
<dbReference type="Pfam" id="PF13041">
    <property type="entry name" value="PPR_2"/>
    <property type="match status" value="2"/>
</dbReference>
<organism evidence="5 6">
    <name type="scientific">Microthlaspi erraticum</name>
    <dbReference type="NCBI Taxonomy" id="1685480"/>
    <lineage>
        <taxon>Eukaryota</taxon>
        <taxon>Viridiplantae</taxon>
        <taxon>Streptophyta</taxon>
        <taxon>Embryophyta</taxon>
        <taxon>Tracheophyta</taxon>
        <taxon>Spermatophyta</taxon>
        <taxon>Magnoliopsida</taxon>
        <taxon>eudicotyledons</taxon>
        <taxon>Gunneridae</taxon>
        <taxon>Pentapetalae</taxon>
        <taxon>rosids</taxon>
        <taxon>malvids</taxon>
        <taxon>Brassicales</taxon>
        <taxon>Brassicaceae</taxon>
        <taxon>Coluteocarpeae</taxon>
        <taxon>Microthlaspi</taxon>
    </lineage>
</organism>
<feature type="repeat" description="PPR" evidence="3">
    <location>
        <begin position="178"/>
        <end position="208"/>
    </location>
</feature>
<dbReference type="AlphaFoldDB" id="A0A6D2ICP7"/>
<dbReference type="InterPro" id="IPR046848">
    <property type="entry name" value="E_motif"/>
</dbReference>
<evidence type="ECO:0000256" key="1">
    <source>
        <dbReference type="ARBA" id="ARBA00006643"/>
    </source>
</evidence>
<dbReference type="Proteomes" id="UP000467841">
    <property type="component" value="Unassembled WGS sequence"/>
</dbReference>
<feature type="repeat" description="PPR" evidence="3">
    <location>
        <begin position="284"/>
        <end position="318"/>
    </location>
</feature>
<keyword evidence="6" id="KW-1185">Reference proteome</keyword>
<dbReference type="Gene3D" id="1.25.40.10">
    <property type="entry name" value="Tetratricopeptide repeat domain"/>
    <property type="match status" value="4"/>
</dbReference>
<dbReference type="GO" id="GO:0003723">
    <property type="term" value="F:RNA binding"/>
    <property type="evidence" value="ECO:0007669"/>
    <property type="project" value="InterPro"/>
</dbReference>